<dbReference type="KEGG" id="clg:Calag_1084"/>
<dbReference type="FunCoup" id="L0AAB0">
    <property type="interactions" value="210"/>
</dbReference>
<dbReference type="InterPro" id="IPR027417">
    <property type="entry name" value="P-loop_NTPase"/>
</dbReference>
<dbReference type="Pfam" id="PF16897">
    <property type="entry name" value="MMR_HSR1_Xtn"/>
    <property type="match status" value="1"/>
</dbReference>
<dbReference type="PANTHER" id="PTHR43127">
    <property type="entry name" value="DEVELOPMENTALLY-REGULATED GTP-BINDING PROTEIN 2"/>
    <property type="match status" value="1"/>
</dbReference>
<evidence type="ECO:0000259" key="1">
    <source>
        <dbReference type="Pfam" id="PF01926"/>
    </source>
</evidence>
<dbReference type="InterPro" id="IPR031662">
    <property type="entry name" value="GTP-binding_2"/>
</dbReference>
<gene>
    <name evidence="3" type="ordered locus">Calag_1084</name>
</gene>
<evidence type="ECO:0000313" key="3">
    <source>
        <dbReference type="EMBL" id="AFZ70806.1"/>
    </source>
</evidence>
<dbReference type="STRING" id="1056495.Calag_1084"/>
<feature type="domain" description="GTP binding protein second" evidence="2">
    <location>
        <begin position="209"/>
        <end position="310"/>
    </location>
</feature>
<keyword evidence="4" id="KW-1185">Reference proteome</keyword>
<protein>
    <submittedName>
        <fullName evidence="3">Putative GTPase</fullName>
    </submittedName>
</protein>
<feature type="domain" description="G" evidence="1">
    <location>
        <begin position="87"/>
        <end position="189"/>
    </location>
</feature>
<dbReference type="Pfam" id="PF01926">
    <property type="entry name" value="MMR_HSR1"/>
    <property type="match status" value="1"/>
</dbReference>
<dbReference type="PRINTS" id="PR00326">
    <property type="entry name" value="GTP1OBG"/>
</dbReference>
<dbReference type="GO" id="GO:0003924">
    <property type="term" value="F:GTPase activity"/>
    <property type="evidence" value="ECO:0007669"/>
    <property type="project" value="InterPro"/>
</dbReference>
<evidence type="ECO:0000313" key="4">
    <source>
        <dbReference type="Proteomes" id="UP000010469"/>
    </source>
</evidence>
<sequence length="381" mass="42830">MVYEMVTNLPAEAIAKLNKYSDAKTVEDKIKALEEFISAVPKHKGTENLLYWARSRLAELRQEEEKERRKKKGGGPRIFIEKAGAGQIAIIGPPNSGKSSLMSRLTNAKVVISPNPFSTTDPIPGMMQYEDIQFQLIDTPPIISNEGNYVNTRVLAIARNSDAIIIVIGLDDENYLNTLKRVIDTLEKRGIMISMQKGYIRIIKHRSGNGINVVFYGKPKFTEEDVKKALSSYRIFNATVEIYGEPSLDDIDASLINAITYKPTIVLFNKKDLNNFKGADLPKDVLYKVVSAKTGEGLEDLGKDIFNILKIKRIYTKKPNAPPDKDPLIIREDATIREIAETINHSNIKYAKIWGKGAKYDGQRVGPDFIPKDKDIVEIRF</sequence>
<dbReference type="HOGENOM" id="CLU_044997_0_1_2"/>
<dbReference type="GO" id="GO:0005525">
    <property type="term" value="F:GTP binding"/>
    <property type="evidence" value="ECO:0007669"/>
    <property type="project" value="InterPro"/>
</dbReference>
<dbReference type="Proteomes" id="UP000010469">
    <property type="component" value="Chromosome"/>
</dbReference>
<reference evidence="4" key="1">
    <citation type="submission" date="2012-03" db="EMBL/GenBank/DDBJ databases">
        <title>Complete genome of Caldisphaera lagunensis DSM 15908.</title>
        <authorList>
            <person name="Lucas S."/>
            <person name="Copeland A."/>
            <person name="Lapidus A."/>
            <person name="Glavina del Rio T."/>
            <person name="Dalin E."/>
            <person name="Tice H."/>
            <person name="Bruce D."/>
            <person name="Goodwin L."/>
            <person name="Pitluck S."/>
            <person name="Peters L."/>
            <person name="Mikhailova N."/>
            <person name="Teshima H."/>
            <person name="Kyrpides N."/>
            <person name="Mavromatis K."/>
            <person name="Ivanova N."/>
            <person name="Brettin T."/>
            <person name="Detter J.C."/>
            <person name="Han C."/>
            <person name="Larimer F."/>
            <person name="Land M."/>
            <person name="Hauser L."/>
            <person name="Markowitz V."/>
            <person name="Cheng J.-F."/>
            <person name="Hugenholtz P."/>
            <person name="Woyke T."/>
            <person name="Wu D."/>
            <person name="Spring S."/>
            <person name="Schroeder M."/>
            <person name="Brambilla E."/>
            <person name="Klenk H.-P."/>
            <person name="Eisen J.A."/>
        </authorList>
    </citation>
    <scope>NUCLEOTIDE SEQUENCE [LARGE SCALE GENOMIC DNA]</scope>
    <source>
        <strain evidence="4">DSM 15908 / JCM 11604 / IC-154</strain>
    </source>
</reference>
<dbReference type="InParanoid" id="L0AAB0"/>
<organism evidence="3 4">
    <name type="scientific">Caldisphaera lagunensis (strain DSM 15908 / JCM 11604 / ANMR 0165 / IC-154)</name>
    <dbReference type="NCBI Taxonomy" id="1056495"/>
    <lineage>
        <taxon>Archaea</taxon>
        <taxon>Thermoproteota</taxon>
        <taxon>Thermoprotei</taxon>
        <taxon>Acidilobales</taxon>
        <taxon>Caldisphaeraceae</taxon>
        <taxon>Caldisphaera</taxon>
    </lineage>
</organism>
<dbReference type="InterPro" id="IPR006073">
    <property type="entry name" value="GTP-bd"/>
</dbReference>
<dbReference type="AlphaFoldDB" id="L0AAB0"/>
<accession>L0AAB0</accession>
<dbReference type="Gene3D" id="3.10.20.30">
    <property type="match status" value="1"/>
</dbReference>
<dbReference type="eggNOG" id="arCOG00358">
    <property type="taxonomic scope" value="Archaea"/>
</dbReference>
<dbReference type="SUPFAM" id="SSF81271">
    <property type="entry name" value="TGS-like"/>
    <property type="match status" value="1"/>
</dbReference>
<dbReference type="InterPro" id="IPR045001">
    <property type="entry name" value="DRG"/>
</dbReference>
<proteinExistence type="predicted"/>
<evidence type="ECO:0000259" key="2">
    <source>
        <dbReference type="Pfam" id="PF16897"/>
    </source>
</evidence>
<name>L0AAB0_CALLD</name>
<dbReference type="InterPro" id="IPR012676">
    <property type="entry name" value="TGS-like"/>
</dbReference>
<dbReference type="Gene3D" id="3.40.50.300">
    <property type="entry name" value="P-loop containing nucleotide triphosphate hydrolases"/>
    <property type="match status" value="1"/>
</dbReference>
<dbReference type="EMBL" id="CP003378">
    <property type="protein sequence ID" value="AFZ70806.1"/>
    <property type="molecule type" value="Genomic_DNA"/>
</dbReference>
<dbReference type="SUPFAM" id="SSF52540">
    <property type="entry name" value="P-loop containing nucleoside triphosphate hydrolases"/>
    <property type="match status" value="1"/>
</dbReference>
<dbReference type="InterPro" id="IPR012675">
    <property type="entry name" value="Beta-grasp_dom_sf"/>
</dbReference>